<evidence type="ECO:0000313" key="3">
    <source>
        <dbReference type="Proteomes" id="UP000248423"/>
    </source>
</evidence>
<dbReference type="AlphaFoldDB" id="A0A319EQF9"/>
<feature type="compositionally biased region" description="Polar residues" evidence="1">
    <location>
        <begin position="238"/>
        <end position="257"/>
    </location>
</feature>
<keyword evidence="3" id="KW-1185">Reference proteome</keyword>
<gene>
    <name evidence="2" type="ORF">BO78DRAFT_50861</name>
</gene>
<dbReference type="EMBL" id="KZ826330">
    <property type="protein sequence ID" value="PYI09078.1"/>
    <property type="molecule type" value="Genomic_DNA"/>
</dbReference>
<name>A0A319EQF9_ASPSB</name>
<accession>A0A319EQF9</accession>
<feature type="compositionally biased region" description="Polar residues" evidence="1">
    <location>
        <begin position="78"/>
        <end position="92"/>
    </location>
</feature>
<organism evidence="2 3">
    <name type="scientific">Aspergillus sclerotiicarbonarius (strain CBS 121057 / IBT 28362)</name>
    <dbReference type="NCBI Taxonomy" id="1448318"/>
    <lineage>
        <taxon>Eukaryota</taxon>
        <taxon>Fungi</taxon>
        <taxon>Dikarya</taxon>
        <taxon>Ascomycota</taxon>
        <taxon>Pezizomycotina</taxon>
        <taxon>Eurotiomycetes</taxon>
        <taxon>Eurotiomycetidae</taxon>
        <taxon>Eurotiales</taxon>
        <taxon>Aspergillaceae</taxon>
        <taxon>Aspergillus</taxon>
        <taxon>Aspergillus subgen. Circumdati</taxon>
    </lineage>
</organism>
<feature type="compositionally biased region" description="Polar residues" evidence="1">
    <location>
        <begin position="21"/>
        <end position="39"/>
    </location>
</feature>
<dbReference type="Proteomes" id="UP000248423">
    <property type="component" value="Unassembled WGS sequence"/>
</dbReference>
<feature type="compositionally biased region" description="Polar residues" evidence="1">
    <location>
        <begin position="128"/>
        <end position="140"/>
    </location>
</feature>
<evidence type="ECO:0000256" key="1">
    <source>
        <dbReference type="SAM" id="MobiDB-lite"/>
    </source>
</evidence>
<evidence type="ECO:0000313" key="2">
    <source>
        <dbReference type="EMBL" id="PYI09078.1"/>
    </source>
</evidence>
<protein>
    <submittedName>
        <fullName evidence="2">Uncharacterized protein</fullName>
    </submittedName>
</protein>
<feature type="compositionally biased region" description="Basic and acidic residues" evidence="1">
    <location>
        <begin position="141"/>
        <end position="166"/>
    </location>
</feature>
<sequence>MTNIMDPIDDPSYNVEATEHTFGTSASGSHRNLDSYNSVNNTGSNSYGNPGNGSHPSSVVDTVDRSIDDDRHGRTFGVSPTGSYSQDPTKLSQGRYPHDKGGKYAQHSSPSQHDISGFADSSHGTKEPVSTTAAESQPSNARDKTGCRMESSHGDRPEANKEKKGPMEGTQDSDITGEKVNGIAGVIPISGSAGPTTTKTFNPHAEIGNTGNNGPHSSAAGSNNNVDGGQGAPARQYDTASSSYNTRGSGDRQTTANPERGSDSEKNSRADSGLAGARSVESRQDV</sequence>
<feature type="region of interest" description="Disordered" evidence="1">
    <location>
        <begin position="1"/>
        <end position="286"/>
    </location>
</feature>
<dbReference type="OrthoDB" id="4448051at2759"/>
<feature type="compositionally biased region" description="Basic and acidic residues" evidence="1">
    <location>
        <begin position="260"/>
        <end position="269"/>
    </location>
</feature>
<feature type="compositionally biased region" description="Low complexity" evidence="1">
    <location>
        <begin position="40"/>
        <end position="58"/>
    </location>
</feature>
<feature type="compositionally biased region" description="Basic and acidic residues" evidence="1">
    <location>
        <begin position="62"/>
        <end position="73"/>
    </location>
</feature>
<reference evidence="2 3" key="1">
    <citation type="submission" date="2018-02" db="EMBL/GenBank/DDBJ databases">
        <title>The genomes of Aspergillus section Nigri reveals drivers in fungal speciation.</title>
        <authorList>
            <consortium name="DOE Joint Genome Institute"/>
            <person name="Vesth T.C."/>
            <person name="Nybo J."/>
            <person name="Theobald S."/>
            <person name="Brandl J."/>
            <person name="Frisvad J.C."/>
            <person name="Nielsen K.F."/>
            <person name="Lyhne E.K."/>
            <person name="Kogle M.E."/>
            <person name="Kuo A."/>
            <person name="Riley R."/>
            <person name="Clum A."/>
            <person name="Nolan M."/>
            <person name="Lipzen A."/>
            <person name="Salamov A."/>
            <person name="Henrissat B."/>
            <person name="Wiebenga A."/>
            <person name="De vries R.P."/>
            <person name="Grigoriev I.V."/>
            <person name="Mortensen U.H."/>
            <person name="Andersen M.R."/>
            <person name="Baker S.E."/>
        </authorList>
    </citation>
    <scope>NUCLEOTIDE SEQUENCE [LARGE SCALE GENOMIC DNA]</scope>
    <source>
        <strain evidence="2 3">CBS 121057</strain>
    </source>
</reference>
<feature type="compositionally biased region" description="Polar residues" evidence="1">
    <location>
        <begin position="209"/>
        <end position="227"/>
    </location>
</feature>
<dbReference type="VEuPathDB" id="FungiDB:BO78DRAFT_50861"/>
<proteinExistence type="predicted"/>